<evidence type="ECO:0000256" key="7">
    <source>
        <dbReference type="PIRSR" id="PIRSR000018-50"/>
    </source>
</evidence>
<name>A0A2U3Q6V2_9BRAD</name>
<keyword evidence="5" id="KW-0249">Electron transport</keyword>
<feature type="compositionally biased region" description="Basic and acidic residues" evidence="9">
    <location>
        <begin position="403"/>
        <end position="421"/>
    </location>
</feature>
<dbReference type="GO" id="GO:0009055">
    <property type="term" value="F:electron transfer activity"/>
    <property type="evidence" value="ECO:0007669"/>
    <property type="project" value="InterPro"/>
</dbReference>
<feature type="domain" description="Cytochrome c" evidence="11">
    <location>
        <begin position="300"/>
        <end position="390"/>
    </location>
</feature>
<keyword evidence="6 8" id="KW-0408">Iron</keyword>
<evidence type="ECO:0000256" key="6">
    <source>
        <dbReference type="ARBA" id="ARBA00023004"/>
    </source>
</evidence>
<dbReference type="InterPro" id="IPR014353">
    <property type="entry name" value="Membr-bd_ADH_cyt_c"/>
</dbReference>
<keyword evidence="1" id="KW-0813">Transport</keyword>
<dbReference type="PROSITE" id="PS51007">
    <property type="entry name" value="CYTC"/>
    <property type="match status" value="3"/>
</dbReference>
<dbReference type="GO" id="GO:0020037">
    <property type="term" value="F:heme binding"/>
    <property type="evidence" value="ECO:0007669"/>
    <property type="project" value="InterPro"/>
</dbReference>
<feature type="binding site" description="covalent" evidence="7">
    <location>
        <position position="191"/>
    </location>
    <ligand>
        <name>heme c</name>
        <dbReference type="ChEBI" id="CHEBI:61717"/>
        <label>2</label>
    </ligand>
</feature>
<protein>
    <submittedName>
        <fullName evidence="12">Gluconate 2-dehydrogenase cytochrome c subunit</fullName>
        <ecNumber evidence="12">1.1.99.3</ecNumber>
    </submittedName>
</protein>
<feature type="chain" id="PRO_5015470553" evidence="10">
    <location>
        <begin position="26"/>
        <end position="421"/>
    </location>
</feature>
<dbReference type="PANTHER" id="PTHR35008">
    <property type="entry name" value="BLL4482 PROTEIN-RELATED"/>
    <property type="match status" value="1"/>
</dbReference>
<accession>A0A2U3Q6V2</accession>
<evidence type="ECO:0000259" key="11">
    <source>
        <dbReference type="PROSITE" id="PS51007"/>
    </source>
</evidence>
<dbReference type="GO" id="GO:0033717">
    <property type="term" value="F:gluconate 2-dehydrogenase (acceptor) activity"/>
    <property type="evidence" value="ECO:0007669"/>
    <property type="project" value="UniProtKB-EC"/>
</dbReference>
<keyword evidence="4 8" id="KW-0479">Metal-binding</keyword>
<dbReference type="Gene3D" id="1.10.760.10">
    <property type="entry name" value="Cytochrome c-like domain"/>
    <property type="match status" value="3"/>
</dbReference>
<dbReference type="EMBL" id="LS398110">
    <property type="protein sequence ID" value="SPP97137.1"/>
    <property type="molecule type" value="Genomic_DNA"/>
</dbReference>
<feature type="binding site" description="covalent" evidence="7">
    <location>
        <position position="45"/>
    </location>
    <ligand>
        <name>heme c</name>
        <dbReference type="ChEBI" id="CHEBI:61717"/>
        <label>1</label>
    </ligand>
</feature>
<evidence type="ECO:0000256" key="3">
    <source>
        <dbReference type="ARBA" id="ARBA00022660"/>
    </source>
</evidence>
<dbReference type="KEGG" id="bvz:BRAD3257_6234"/>
<evidence type="ECO:0000256" key="2">
    <source>
        <dbReference type="ARBA" id="ARBA00022617"/>
    </source>
</evidence>
<dbReference type="InterPro" id="IPR051459">
    <property type="entry name" value="Cytochrome_c-type_DH"/>
</dbReference>
<feature type="binding site" description="covalent" evidence="7">
    <location>
        <position position="194"/>
    </location>
    <ligand>
        <name>heme c</name>
        <dbReference type="ChEBI" id="CHEBI:61717"/>
        <label>2</label>
    </ligand>
</feature>
<feature type="domain" description="Cytochrome c" evidence="11">
    <location>
        <begin position="176"/>
        <end position="284"/>
    </location>
</feature>
<dbReference type="InterPro" id="IPR036909">
    <property type="entry name" value="Cyt_c-like_dom_sf"/>
</dbReference>
<evidence type="ECO:0000313" key="12">
    <source>
        <dbReference type="EMBL" id="SPP97137.1"/>
    </source>
</evidence>
<organism evidence="12 13">
    <name type="scientific">Bradyrhizobium vignae</name>
    <dbReference type="NCBI Taxonomy" id="1549949"/>
    <lineage>
        <taxon>Bacteria</taxon>
        <taxon>Pseudomonadati</taxon>
        <taxon>Pseudomonadota</taxon>
        <taxon>Alphaproteobacteria</taxon>
        <taxon>Hyphomicrobiales</taxon>
        <taxon>Nitrobacteraceae</taxon>
        <taxon>Bradyrhizobium</taxon>
    </lineage>
</organism>
<reference evidence="12 13" key="1">
    <citation type="submission" date="2018-03" db="EMBL/GenBank/DDBJ databases">
        <authorList>
            <person name="Gully D."/>
        </authorList>
    </citation>
    <scope>NUCLEOTIDE SEQUENCE [LARGE SCALE GENOMIC DNA]</scope>
    <source>
        <strain evidence="12">ORS3257</strain>
    </source>
</reference>
<feature type="domain" description="Cytochrome c" evidence="11">
    <location>
        <begin position="31"/>
        <end position="134"/>
    </location>
</feature>
<dbReference type="SUPFAM" id="SSF46626">
    <property type="entry name" value="Cytochrome c"/>
    <property type="match status" value="3"/>
</dbReference>
<feature type="binding site" description="axial binding residue" evidence="8">
    <location>
        <position position="49"/>
    </location>
    <ligand>
        <name>heme c</name>
        <dbReference type="ChEBI" id="CHEBI:61717"/>
        <label>1</label>
    </ligand>
    <ligandPart>
        <name>Fe</name>
        <dbReference type="ChEBI" id="CHEBI:18248"/>
    </ligandPart>
</feature>
<feature type="binding site" description="axial binding residue" evidence="8">
    <location>
        <position position="317"/>
    </location>
    <ligand>
        <name>heme c</name>
        <dbReference type="ChEBI" id="CHEBI:61717"/>
        <label>3</label>
    </ligand>
    <ligandPart>
        <name>Fe</name>
        <dbReference type="ChEBI" id="CHEBI:18248"/>
    </ligandPart>
</feature>
<dbReference type="Proteomes" id="UP000246085">
    <property type="component" value="Chromosome BRAD3257"/>
</dbReference>
<keyword evidence="12" id="KW-0560">Oxidoreductase</keyword>
<keyword evidence="3" id="KW-0679">Respiratory chain</keyword>
<dbReference type="PIRSF" id="PIRSF000018">
    <property type="entry name" value="Mb_ADH_cyt_c"/>
    <property type="match status" value="1"/>
</dbReference>
<dbReference type="EC" id="1.1.99.3" evidence="12"/>
<evidence type="ECO:0000256" key="5">
    <source>
        <dbReference type="ARBA" id="ARBA00022982"/>
    </source>
</evidence>
<evidence type="ECO:0000256" key="9">
    <source>
        <dbReference type="SAM" id="MobiDB-lite"/>
    </source>
</evidence>
<feature type="signal peptide" evidence="10">
    <location>
        <begin position="1"/>
        <end position="25"/>
    </location>
</feature>
<dbReference type="GO" id="GO:0016020">
    <property type="term" value="C:membrane"/>
    <property type="evidence" value="ECO:0007669"/>
    <property type="project" value="InterPro"/>
</dbReference>
<evidence type="ECO:0000256" key="1">
    <source>
        <dbReference type="ARBA" id="ARBA00022448"/>
    </source>
</evidence>
<keyword evidence="2 7" id="KW-0349">Heme</keyword>
<dbReference type="GO" id="GO:0005506">
    <property type="term" value="F:iron ion binding"/>
    <property type="evidence" value="ECO:0007669"/>
    <property type="project" value="InterPro"/>
</dbReference>
<gene>
    <name evidence="12" type="ORF">BRAD3257_6234</name>
</gene>
<evidence type="ECO:0000256" key="10">
    <source>
        <dbReference type="SAM" id="SignalP"/>
    </source>
</evidence>
<feature type="binding site" description="covalent" evidence="7">
    <location>
        <position position="316"/>
    </location>
    <ligand>
        <name>heme c</name>
        <dbReference type="ChEBI" id="CHEBI:61717"/>
        <label>3</label>
    </ligand>
</feature>
<feature type="binding site" description="axial binding residue" evidence="8">
    <location>
        <position position="195"/>
    </location>
    <ligand>
        <name>heme c</name>
        <dbReference type="ChEBI" id="CHEBI:61717"/>
        <label>2</label>
    </ligand>
    <ligandPart>
        <name>Fe</name>
        <dbReference type="ChEBI" id="CHEBI:18248"/>
    </ligandPart>
</feature>
<dbReference type="InterPro" id="IPR009056">
    <property type="entry name" value="Cyt_c-like_dom"/>
</dbReference>
<keyword evidence="10" id="KW-0732">Signal</keyword>
<evidence type="ECO:0000256" key="4">
    <source>
        <dbReference type="ARBA" id="ARBA00022723"/>
    </source>
</evidence>
<dbReference type="PRINTS" id="PR00605">
    <property type="entry name" value="CYTCHROMECIC"/>
</dbReference>
<dbReference type="PANTHER" id="PTHR35008:SF4">
    <property type="entry name" value="BLL4482 PROTEIN"/>
    <property type="match status" value="1"/>
</dbReference>
<evidence type="ECO:0000313" key="13">
    <source>
        <dbReference type="Proteomes" id="UP000246085"/>
    </source>
</evidence>
<sequence>MLFALVRLSLACACAATFCVFPARGEQLSFAQVERGRYLAAAGDCEACHTAPGGKPFAGGRAIPTPFGTIYSANITPDRTTGIGAWSDDQFYRALHQGISADGSYLYPAFPYPWYTKVTREDADALEAFLSSLDPVANSPPPNQLAWPLNERVVMKGWNELFFHEGTFKPDDQKSPEWNRGAYLVEGLGHCGACHTPTNVLGASEKQSALRGGKLQDWYAPNLTADVRSGLGNWSVDDIVAFLKTGRNSRTVAYGPMSEVITFSTSKLKDDDLKAIATYLKDVPSGAGEHKDDQTQPDSKVLTVGKALYVDNCSGCHQAEGQGVPAMFPRLQGDSAVQDRDPTIIVRLILNGAHAATTDARPTQVSMPAFKWKLSDQQIADLATYIRNAWGNSAPPVSASKVGDVRHSTAADSAQERGETR</sequence>
<feature type="binding site" description="covalent" evidence="7">
    <location>
        <position position="48"/>
    </location>
    <ligand>
        <name>heme c</name>
        <dbReference type="ChEBI" id="CHEBI:61717"/>
        <label>1</label>
    </ligand>
</feature>
<dbReference type="AlphaFoldDB" id="A0A2U3Q6V2"/>
<proteinExistence type="predicted"/>
<dbReference type="Pfam" id="PF00034">
    <property type="entry name" value="Cytochrom_C"/>
    <property type="match status" value="1"/>
</dbReference>
<comment type="cofactor">
    <cofactor evidence="7">
        <name>heme c</name>
        <dbReference type="ChEBI" id="CHEBI:61717"/>
    </cofactor>
    <text evidence="7">Binds 3 heme c groups covalently per subunit.</text>
</comment>
<feature type="binding site" description="covalent" evidence="7">
    <location>
        <position position="313"/>
    </location>
    <ligand>
        <name>heme c</name>
        <dbReference type="ChEBI" id="CHEBI:61717"/>
        <label>3</label>
    </ligand>
</feature>
<feature type="region of interest" description="Disordered" evidence="9">
    <location>
        <begin position="396"/>
        <end position="421"/>
    </location>
</feature>
<evidence type="ECO:0000256" key="8">
    <source>
        <dbReference type="PIRSR" id="PIRSR000018-51"/>
    </source>
</evidence>
<dbReference type="InterPro" id="IPR008168">
    <property type="entry name" value="Cyt_C_IC"/>
</dbReference>